<dbReference type="GO" id="GO:0048270">
    <property type="term" value="F:methionine adenosyltransferase regulator activity"/>
    <property type="evidence" value="ECO:0007669"/>
    <property type="project" value="TreeGrafter"/>
</dbReference>
<proteinExistence type="inferred from homology"/>
<evidence type="ECO:0000259" key="3">
    <source>
        <dbReference type="Pfam" id="PF04321"/>
    </source>
</evidence>
<organism evidence="4 5">
    <name type="scientific">Candidatus Portnoybacteria bacterium RIFCSPHIGHO2_12_FULL_38_9</name>
    <dbReference type="NCBI Taxonomy" id="1801997"/>
    <lineage>
        <taxon>Bacteria</taxon>
        <taxon>Candidatus Portnoyibacteriota</taxon>
    </lineage>
</organism>
<dbReference type="InterPro" id="IPR029903">
    <property type="entry name" value="RmlD-like-bd"/>
</dbReference>
<dbReference type="Gene3D" id="3.40.50.720">
    <property type="entry name" value="NAD(P)-binding Rossmann-like Domain"/>
    <property type="match status" value="1"/>
</dbReference>
<gene>
    <name evidence="4" type="ORF">A3J64_01850</name>
</gene>
<dbReference type="GO" id="GO:0048269">
    <property type="term" value="C:methionine adenosyltransferase complex"/>
    <property type="evidence" value="ECO:0007669"/>
    <property type="project" value="TreeGrafter"/>
</dbReference>
<dbReference type="PANTHER" id="PTHR10491:SF4">
    <property type="entry name" value="METHIONINE ADENOSYLTRANSFERASE 2 SUBUNIT BETA"/>
    <property type="match status" value="1"/>
</dbReference>
<dbReference type="SUPFAM" id="SSF51735">
    <property type="entry name" value="NAD(P)-binding Rossmann-fold domains"/>
    <property type="match status" value="1"/>
</dbReference>
<accession>A0A1G2FE87</accession>
<sequence length="281" mass="31347">MKFYILGSTGFLGSRCAKYLKSKGHIVLTKRVEITDFPLLVKTFKQTQPEAVINFTGARAEPNIDWCEDNKETTVRINVLGALNAALAALKSGAYPIQISSGCVYSGGPDTPFTEEDEPNFFGSFYSRARIAMQLALKELPVLQARIRMPISVEPHPRNLISKIISYQKVISLPNSATLIEDLFPALEKLAEIKPIGILNLTNDGYIEHSQILEQYKKIINPNHKYALITLEELEGKHGLVKAKRSNCVLSNAKAKSLGLKMPALDKNRLKEIMEIYKLCL</sequence>
<dbReference type="GO" id="GO:0006556">
    <property type="term" value="P:S-adenosylmethionine biosynthetic process"/>
    <property type="evidence" value="ECO:0007669"/>
    <property type="project" value="TreeGrafter"/>
</dbReference>
<dbReference type="GO" id="GO:0008831">
    <property type="term" value="F:dTDP-4-dehydrorhamnose reductase activity"/>
    <property type="evidence" value="ECO:0007669"/>
    <property type="project" value="UniProtKB-EC"/>
</dbReference>
<feature type="domain" description="RmlD-like substrate binding" evidence="3">
    <location>
        <begin position="1"/>
        <end position="160"/>
    </location>
</feature>
<comment type="caution">
    <text evidence="4">The sequence shown here is derived from an EMBL/GenBank/DDBJ whole genome shotgun (WGS) entry which is preliminary data.</text>
</comment>
<comment type="similarity">
    <text evidence="1 2">Belongs to the dTDP-4-dehydrorhamnose reductase family.</text>
</comment>
<dbReference type="EC" id="1.1.1.133" evidence="2"/>
<dbReference type="InterPro" id="IPR005913">
    <property type="entry name" value="dTDP_dehydrorham_reduct"/>
</dbReference>
<comment type="pathway">
    <text evidence="2">Carbohydrate biosynthesis; dTDP-L-rhamnose biosynthesis.</text>
</comment>
<name>A0A1G2FE87_9BACT</name>
<keyword evidence="2" id="KW-0521">NADP</keyword>
<evidence type="ECO:0000313" key="4">
    <source>
        <dbReference type="EMBL" id="OGZ36369.1"/>
    </source>
</evidence>
<dbReference type="PANTHER" id="PTHR10491">
    <property type="entry name" value="DTDP-4-DEHYDRORHAMNOSE REDUCTASE"/>
    <property type="match status" value="1"/>
</dbReference>
<dbReference type="EMBL" id="MHNB01000027">
    <property type="protein sequence ID" value="OGZ36369.1"/>
    <property type="molecule type" value="Genomic_DNA"/>
</dbReference>
<dbReference type="Pfam" id="PF04321">
    <property type="entry name" value="RmlD_sub_bind"/>
    <property type="match status" value="1"/>
</dbReference>
<keyword evidence="2" id="KW-0560">Oxidoreductase</keyword>
<evidence type="ECO:0000313" key="5">
    <source>
        <dbReference type="Proteomes" id="UP000177061"/>
    </source>
</evidence>
<evidence type="ECO:0000256" key="1">
    <source>
        <dbReference type="ARBA" id="ARBA00010944"/>
    </source>
</evidence>
<dbReference type="AlphaFoldDB" id="A0A1G2FE87"/>
<dbReference type="Proteomes" id="UP000177061">
    <property type="component" value="Unassembled WGS sequence"/>
</dbReference>
<protein>
    <recommendedName>
        <fullName evidence="2">dTDP-4-dehydrorhamnose reductase</fullName>
        <ecNumber evidence="2">1.1.1.133</ecNumber>
    </recommendedName>
</protein>
<reference evidence="4 5" key="1">
    <citation type="journal article" date="2016" name="Nat. Commun.">
        <title>Thousands of microbial genomes shed light on interconnected biogeochemical processes in an aquifer system.</title>
        <authorList>
            <person name="Anantharaman K."/>
            <person name="Brown C.T."/>
            <person name="Hug L.A."/>
            <person name="Sharon I."/>
            <person name="Castelle C.J."/>
            <person name="Probst A.J."/>
            <person name="Thomas B.C."/>
            <person name="Singh A."/>
            <person name="Wilkins M.J."/>
            <person name="Karaoz U."/>
            <person name="Brodie E.L."/>
            <person name="Williams K.H."/>
            <person name="Hubbard S.S."/>
            <person name="Banfield J.F."/>
        </authorList>
    </citation>
    <scope>NUCLEOTIDE SEQUENCE [LARGE SCALE GENOMIC DNA]</scope>
</reference>
<dbReference type="STRING" id="1801997.A3J64_01850"/>
<dbReference type="InterPro" id="IPR036291">
    <property type="entry name" value="NAD(P)-bd_dom_sf"/>
</dbReference>
<evidence type="ECO:0000256" key="2">
    <source>
        <dbReference type="RuleBase" id="RU364082"/>
    </source>
</evidence>
<comment type="function">
    <text evidence="2">Catalyzes the reduction of dTDP-6-deoxy-L-lyxo-4-hexulose to yield dTDP-L-rhamnose.</text>
</comment>